<feature type="transmembrane region" description="Helical" evidence="7">
    <location>
        <begin position="196"/>
        <end position="214"/>
    </location>
</feature>
<feature type="transmembrane region" description="Helical" evidence="7">
    <location>
        <begin position="226"/>
        <end position="248"/>
    </location>
</feature>
<keyword evidence="4 7" id="KW-1133">Transmembrane helix</keyword>
<feature type="transmembrane region" description="Helical" evidence="7">
    <location>
        <begin position="167"/>
        <end position="190"/>
    </location>
</feature>
<protein>
    <submittedName>
        <fullName evidence="9">Threonine/serine exporter family protein</fullName>
    </submittedName>
</protein>
<keyword evidence="2" id="KW-1003">Cell membrane</keyword>
<dbReference type="InterPro" id="IPR010619">
    <property type="entry name" value="ThrE-like_N"/>
</dbReference>
<organism evidence="9 10">
    <name type="scientific">Xylanibacter caecicola</name>
    <dbReference type="NCBI Taxonomy" id="2736294"/>
    <lineage>
        <taxon>Bacteria</taxon>
        <taxon>Pseudomonadati</taxon>
        <taxon>Bacteroidota</taxon>
        <taxon>Bacteroidia</taxon>
        <taxon>Bacteroidales</taxon>
        <taxon>Prevotellaceae</taxon>
        <taxon>Xylanibacter</taxon>
    </lineage>
</organism>
<feature type="domain" description="Threonine/serine exporter-like N-terminal" evidence="8">
    <location>
        <begin position="11"/>
        <end position="250"/>
    </location>
</feature>
<comment type="similarity">
    <text evidence="6">Belongs to the ThrE exporter (TC 2.A.79) family.</text>
</comment>
<evidence type="ECO:0000256" key="1">
    <source>
        <dbReference type="ARBA" id="ARBA00004651"/>
    </source>
</evidence>
<evidence type="ECO:0000313" key="9">
    <source>
        <dbReference type="EMBL" id="NPE25765.1"/>
    </source>
</evidence>
<reference evidence="9 10" key="1">
    <citation type="submission" date="2020-05" db="EMBL/GenBank/DDBJ databases">
        <title>Distinct polysaccharide utilization as determinants for interspecies competition between intestinal Prevotella spp.</title>
        <authorList>
            <person name="Galvez E.J.C."/>
            <person name="Iljazovic A."/>
            <person name="Strowig T."/>
        </authorList>
    </citation>
    <scope>NUCLEOTIDE SEQUENCE [LARGE SCALE GENOMIC DNA]</scope>
    <source>
        <strain evidence="9 10">PCHR</strain>
    </source>
</reference>
<evidence type="ECO:0000256" key="3">
    <source>
        <dbReference type="ARBA" id="ARBA00022692"/>
    </source>
</evidence>
<comment type="caution">
    <text evidence="9">The sequence shown here is derived from an EMBL/GenBank/DDBJ whole genome shotgun (WGS) entry which is preliminary data.</text>
</comment>
<evidence type="ECO:0000256" key="6">
    <source>
        <dbReference type="ARBA" id="ARBA00034125"/>
    </source>
</evidence>
<evidence type="ECO:0000313" key="10">
    <source>
        <dbReference type="Proteomes" id="UP000820977"/>
    </source>
</evidence>
<keyword evidence="10" id="KW-1185">Reference proteome</keyword>
<dbReference type="Proteomes" id="UP000820977">
    <property type="component" value="Unassembled WGS sequence"/>
</dbReference>
<evidence type="ECO:0000256" key="4">
    <source>
        <dbReference type="ARBA" id="ARBA00022989"/>
    </source>
</evidence>
<comment type="subcellular location">
    <subcellularLocation>
        <location evidence="1">Cell membrane</location>
        <topology evidence="1">Multi-pass membrane protein</topology>
    </subcellularLocation>
</comment>
<keyword evidence="5 7" id="KW-0472">Membrane</keyword>
<evidence type="ECO:0000256" key="5">
    <source>
        <dbReference type="ARBA" id="ARBA00023136"/>
    </source>
</evidence>
<dbReference type="PANTHER" id="PTHR34390:SF2">
    <property type="entry name" value="SUCCINATE TRANSPORTER SUBUNIT YJJP-RELATED"/>
    <property type="match status" value="1"/>
</dbReference>
<gene>
    <name evidence="9" type="ORF">HPS54_09605</name>
</gene>
<proteinExistence type="inferred from homology"/>
<feature type="transmembrane region" description="Helical" evidence="7">
    <location>
        <begin position="137"/>
        <end position="155"/>
    </location>
</feature>
<dbReference type="RefSeq" id="WP_172345230.1">
    <property type="nucleotide sequence ID" value="NZ_CASYYZ010000011.1"/>
</dbReference>
<accession>A0ABX2B4Z3</accession>
<dbReference type="InterPro" id="IPR050539">
    <property type="entry name" value="ThrE_Dicarb/AminoAcid_Exp"/>
</dbReference>
<keyword evidence="3 7" id="KW-0812">Transmembrane</keyword>
<dbReference type="EMBL" id="JABKKJ010000017">
    <property type="protein sequence ID" value="NPE25765.1"/>
    <property type="molecule type" value="Genomic_DNA"/>
</dbReference>
<dbReference type="PANTHER" id="PTHR34390">
    <property type="entry name" value="UPF0442 PROTEIN YJJB-RELATED"/>
    <property type="match status" value="1"/>
</dbReference>
<evidence type="ECO:0000256" key="2">
    <source>
        <dbReference type="ARBA" id="ARBA00022475"/>
    </source>
</evidence>
<sequence>MNEGNVFPVDFLADYAATILRCGATTVRTEKNVQRIAGACGYHAEINIYPRHVDVNVTNVGNGKNTTRSRAIPDWEINFSTITALSRLSWRCHDRHPKQEIIMRQYRRIVNARRISSSAVISLTALANASFCRLFGGDYASMAIVLVATACGFYMKGNLCSKWKLDARAAIFMAGCVSAILSCAGYVFNIGKTPDVALATSVLYLVPGIHYLNAASDLINRHYICAICRFIHAGIMTICLSTGLYAAMTIMRIGLTH</sequence>
<dbReference type="Pfam" id="PF06738">
    <property type="entry name" value="ThrE"/>
    <property type="match status" value="1"/>
</dbReference>
<name>A0ABX2B4Z3_9BACT</name>
<evidence type="ECO:0000256" key="7">
    <source>
        <dbReference type="SAM" id="Phobius"/>
    </source>
</evidence>
<evidence type="ECO:0000259" key="8">
    <source>
        <dbReference type="Pfam" id="PF06738"/>
    </source>
</evidence>